<evidence type="ECO:0000256" key="2">
    <source>
        <dbReference type="SAM" id="SignalP"/>
    </source>
</evidence>
<evidence type="ECO:0000313" key="6">
    <source>
        <dbReference type="Proteomes" id="UP000187425"/>
    </source>
</evidence>
<accession>A0A1R0ZNY0</accession>
<feature type="signal peptide" evidence="2">
    <location>
        <begin position="1"/>
        <end position="24"/>
    </location>
</feature>
<evidence type="ECO:0000256" key="1">
    <source>
        <dbReference type="SAM" id="MobiDB-lite"/>
    </source>
</evidence>
<dbReference type="Proteomes" id="UP000187313">
    <property type="component" value="Unassembled WGS sequence"/>
</dbReference>
<dbReference type="Proteomes" id="UP000187425">
    <property type="component" value="Unassembled WGS sequence"/>
</dbReference>
<feature type="region of interest" description="Disordered" evidence="1">
    <location>
        <begin position="28"/>
        <end position="59"/>
    </location>
</feature>
<evidence type="ECO:0000313" key="5">
    <source>
        <dbReference type="Proteomes" id="UP000187313"/>
    </source>
</evidence>
<feature type="region of interest" description="Disordered" evidence="1">
    <location>
        <begin position="151"/>
        <end position="177"/>
    </location>
</feature>
<feature type="compositionally biased region" description="Basic and acidic residues" evidence="1">
    <location>
        <begin position="151"/>
        <end position="162"/>
    </location>
</feature>
<feature type="compositionally biased region" description="Polar residues" evidence="1">
    <location>
        <begin position="166"/>
        <end position="177"/>
    </location>
</feature>
<name>A0A1R0ZNY0_9BACL</name>
<dbReference type="OrthoDB" id="2621999at2"/>
<reference evidence="4 6" key="1">
    <citation type="submission" date="2016-11" db="EMBL/GenBank/DDBJ databases">
        <title>Paenibacillus species isolates.</title>
        <authorList>
            <person name="Beno S.M."/>
        </authorList>
    </citation>
    <scope>NUCLEOTIDE SEQUENCE [LARGE SCALE GENOMIC DNA]</scope>
    <source>
        <strain evidence="4 6">FSL H7-0443</strain>
        <strain evidence="3 5">FSL R5-0923</strain>
    </source>
</reference>
<keyword evidence="5" id="KW-1185">Reference proteome</keyword>
<feature type="chain" id="PRO_5038982735" evidence="2">
    <location>
        <begin position="25"/>
        <end position="177"/>
    </location>
</feature>
<gene>
    <name evidence="3" type="ORF">BSK51_13605</name>
    <name evidence="4" type="ORF">BSK65_00860</name>
</gene>
<feature type="compositionally biased region" description="Basic and acidic residues" evidence="1">
    <location>
        <begin position="43"/>
        <end position="58"/>
    </location>
</feature>
<protein>
    <submittedName>
        <fullName evidence="4">Uncharacterized protein</fullName>
    </submittedName>
</protein>
<dbReference type="AlphaFoldDB" id="A0A1R0ZNY0"/>
<sequence length="177" mass="19446">MNNNIKKLVTITAVLFLSLSPALAPTRSVSAENVTSTAPDSGPSEKGHRPPPGKDGKFRAGGHFIIFETAKLLEMDRTELINSLKTGKTLPELALEKKGWTEDQYIQKLSESASKRLDQAISEGRLTKDEAQKLKAGLPSMLKKKISKMGHFQDHKSSEHHVMNPQAKTPSVSYLGR</sequence>
<keyword evidence="2" id="KW-0732">Signal</keyword>
<comment type="caution">
    <text evidence="4">The sequence shown here is derived from an EMBL/GenBank/DDBJ whole genome shotgun (WGS) entry which is preliminary data.</text>
</comment>
<organism evidence="4 6">
    <name type="scientific">Paenibacillus odorifer</name>
    <dbReference type="NCBI Taxonomy" id="189426"/>
    <lineage>
        <taxon>Bacteria</taxon>
        <taxon>Bacillati</taxon>
        <taxon>Bacillota</taxon>
        <taxon>Bacilli</taxon>
        <taxon>Bacillales</taxon>
        <taxon>Paenibacillaceae</taxon>
        <taxon>Paenibacillus</taxon>
    </lineage>
</organism>
<dbReference type="EMBL" id="MPTW01000001">
    <property type="protein sequence ID" value="OME74278.1"/>
    <property type="molecule type" value="Genomic_DNA"/>
</dbReference>
<dbReference type="EMBL" id="MPTD01000008">
    <property type="protein sequence ID" value="OMD51560.1"/>
    <property type="molecule type" value="Genomic_DNA"/>
</dbReference>
<evidence type="ECO:0000313" key="3">
    <source>
        <dbReference type="EMBL" id="OMD51560.1"/>
    </source>
</evidence>
<feature type="compositionally biased region" description="Polar residues" evidence="1">
    <location>
        <begin position="28"/>
        <end position="39"/>
    </location>
</feature>
<evidence type="ECO:0000313" key="4">
    <source>
        <dbReference type="EMBL" id="OME74278.1"/>
    </source>
</evidence>
<proteinExistence type="predicted"/>
<dbReference type="RefSeq" id="WP_076282886.1">
    <property type="nucleotide sequence ID" value="NZ_MPTD01000008.1"/>
</dbReference>